<comment type="similarity">
    <text evidence="5">Belongs to the peptidase M24A family. Methionine aminopeptidase type 1 subfamily.</text>
</comment>
<dbReference type="EMBL" id="LWDD02001098">
    <property type="protein sequence ID" value="KAE8252635.1"/>
    <property type="molecule type" value="Genomic_DNA"/>
</dbReference>
<evidence type="ECO:0000256" key="6">
    <source>
        <dbReference type="RuleBase" id="RU003653"/>
    </source>
</evidence>
<feature type="binding site" evidence="5">
    <location>
        <position position="162"/>
    </location>
    <ligand>
        <name>substrate</name>
    </ligand>
</feature>
<keyword evidence="2 5" id="KW-0645">Protease</keyword>
<dbReference type="Proteomes" id="UP000836402">
    <property type="component" value="Unassembled WGS sequence"/>
</dbReference>
<feature type="binding site" evidence="5">
    <location>
        <position position="256"/>
    </location>
    <ligand>
        <name>a divalent metal cation</name>
        <dbReference type="ChEBI" id="CHEBI:60240"/>
        <label>2</label>
        <note>catalytic</note>
    </ligand>
</feature>
<feature type="domain" description="Peptidase M24" evidence="7">
    <location>
        <begin position="97"/>
        <end position="328"/>
    </location>
</feature>
<feature type="binding site" evidence="5">
    <location>
        <position position="321"/>
    </location>
    <ligand>
        <name>a divalent metal cation</name>
        <dbReference type="ChEBI" id="CHEBI:60240"/>
        <label>1</label>
    </ligand>
</feature>
<comment type="function">
    <text evidence="6">Cotranslationally removes the N-terminal methionine from nascent proteins. The N-terminal methionine is often cleaved when the second residue in the primary sequence is small and uncharged (Met-Ala-, Cys, Gly, Pro, Ser, Thr, or Val).</text>
</comment>
<feature type="binding site" evidence="5">
    <location>
        <position position="321"/>
    </location>
    <ligand>
        <name>a divalent metal cation</name>
        <dbReference type="ChEBI" id="CHEBI:60240"/>
        <label>2</label>
        <note>catalytic</note>
    </ligand>
</feature>
<organism evidence="9 10">
    <name type="scientific">Tilletia caries</name>
    <name type="common">wheat bunt fungus</name>
    <dbReference type="NCBI Taxonomy" id="13290"/>
    <lineage>
        <taxon>Eukaryota</taxon>
        <taxon>Fungi</taxon>
        <taxon>Dikarya</taxon>
        <taxon>Basidiomycota</taxon>
        <taxon>Ustilaginomycotina</taxon>
        <taxon>Exobasidiomycetes</taxon>
        <taxon>Tilletiales</taxon>
        <taxon>Tilletiaceae</taxon>
        <taxon>Tilletia</taxon>
    </lineage>
</organism>
<dbReference type="CDD" id="cd01086">
    <property type="entry name" value="MetAP1"/>
    <property type="match status" value="1"/>
</dbReference>
<evidence type="ECO:0000313" key="8">
    <source>
        <dbReference type="EMBL" id="CAD6957685.1"/>
    </source>
</evidence>
<dbReference type="PANTHER" id="PTHR43330">
    <property type="entry name" value="METHIONINE AMINOPEPTIDASE"/>
    <property type="match status" value="1"/>
</dbReference>
<keyword evidence="3 5" id="KW-0479">Metal-binding</keyword>
<dbReference type="GO" id="GO:0005829">
    <property type="term" value="C:cytosol"/>
    <property type="evidence" value="ECO:0007669"/>
    <property type="project" value="TreeGrafter"/>
</dbReference>
<dbReference type="NCBIfam" id="TIGR00500">
    <property type="entry name" value="met_pdase_I"/>
    <property type="match status" value="1"/>
</dbReference>
<evidence type="ECO:0000313" key="10">
    <source>
        <dbReference type="Proteomes" id="UP000077671"/>
    </source>
</evidence>
<proteinExistence type="inferred from homology"/>
<evidence type="ECO:0000256" key="5">
    <source>
        <dbReference type="HAMAP-Rule" id="MF_03174"/>
    </source>
</evidence>
<dbReference type="PRINTS" id="PR00599">
    <property type="entry name" value="MAPEPTIDASE"/>
</dbReference>
<dbReference type="SUPFAM" id="SSF55920">
    <property type="entry name" value="Creatinase/aminopeptidase"/>
    <property type="match status" value="1"/>
</dbReference>
<dbReference type="EMBL" id="CAJHJG010006508">
    <property type="protein sequence ID" value="CAD6957685.1"/>
    <property type="molecule type" value="Genomic_DNA"/>
</dbReference>
<dbReference type="GO" id="GO:0004239">
    <property type="term" value="F:initiator methionyl aminopeptidase activity"/>
    <property type="evidence" value="ECO:0007669"/>
    <property type="project" value="UniProtKB-UniRule"/>
</dbReference>
<sequence length="356" mass="39175">MALADAQHSQSAPSGAFDPFPTFSYSGPLRPAYPLSPRPPIPAHIRRPNYAREEAVRPRVFGLFPLDLGYWMSRAAFWWELFSSRTIRINTAADQEGVRKAAILGREVLMAVAAAAKPGVTTDELDKICFEEAIKRDTYPSPLGYHGYPKSVCTSVNEVICHGIPDQRPLEDGDVLNIDVTLYHHGYHGDLNGTFPIGPKAENDEDKMRLIRTARGCLDAAIAICGPGVPYAEIGKVIQPLAESRGCAVVKNYTGHGIGRFFHGAPTVFHHKTKKAWGTMQPGHIFTIEPMVNLGSNWKDLSWPDDWTVSTVDGAHSAAVEETLLITEHGVEIMTAEGGPKVLDTREERKRRGLLD</sequence>
<evidence type="ECO:0000256" key="1">
    <source>
        <dbReference type="ARBA" id="ARBA00022438"/>
    </source>
</evidence>
<dbReference type="Gene3D" id="3.90.230.10">
    <property type="entry name" value="Creatinase/methionine aminopeptidase superfamily"/>
    <property type="match status" value="1"/>
</dbReference>
<keyword evidence="11" id="KW-1185">Reference proteome</keyword>
<reference evidence="9" key="1">
    <citation type="submission" date="2016-04" db="EMBL/GenBank/DDBJ databases">
        <authorList>
            <person name="Nguyen H.D."/>
            <person name="Kesanakurti P."/>
            <person name="Cullis J."/>
            <person name="Levesque C.A."/>
            <person name="Hambleton S."/>
        </authorList>
    </citation>
    <scope>NUCLEOTIDE SEQUENCE</scope>
    <source>
        <strain evidence="9">DAOMC 238032</strain>
    </source>
</reference>
<comment type="catalytic activity">
    <reaction evidence="5 6">
        <text>Release of N-terminal amino acids, preferentially methionine, from peptides and arylamides.</text>
        <dbReference type="EC" id="3.4.11.18"/>
    </reaction>
</comment>
<keyword evidence="1 5" id="KW-0031">Aminopeptidase</keyword>
<dbReference type="GO" id="GO:0070006">
    <property type="term" value="F:metalloaminopeptidase activity"/>
    <property type="evidence" value="ECO:0007669"/>
    <property type="project" value="UniProtKB-UniRule"/>
</dbReference>
<feature type="binding site" evidence="5">
    <location>
        <position position="190"/>
    </location>
    <ligand>
        <name>a divalent metal cation</name>
        <dbReference type="ChEBI" id="CHEBI:60240"/>
        <label>1</label>
    </ligand>
</feature>
<dbReference type="HAMAP" id="MF_01974">
    <property type="entry name" value="MetAP_1"/>
    <property type="match status" value="1"/>
</dbReference>
<protein>
    <recommendedName>
        <fullName evidence="6">Methionine aminopeptidase</fullName>
        <ecNumber evidence="6">3.4.11.18</ecNumber>
    </recommendedName>
</protein>
<dbReference type="InterPro" id="IPR002467">
    <property type="entry name" value="Pept_M24A_MAP1"/>
</dbReference>
<evidence type="ECO:0000259" key="7">
    <source>
        <dbReference type="Pfam" id="PF00557"/>
    </source>
</evidence>
<reference evidence="9" key="2">
    <citation type="journal article" date="2019" name="IMA Fungus">
        <title>Genome sequencing and comparison of five Tilletia species to identify candidate genes for the detection of regulated species infecting wheat.</title>
        <authorList>
            <person name="Nguyen H.D.T."/>
            <person name="Sultana T."/>
            <person name="Kesanakurti P."/>
            <person name="Hambleton S."/>
        </authorList>
    </citation>
    <scope>NUCLEOTIDE SEQUENCE</scope>
    <source>
        <strain evidence="9">DAOMC 238032</strain>
    </source>
</reference>
<evidence type="ECO:0000313" key="9">
    <source>
        <dbReference type="EMBL" id="KAE8252635.1"/>
    </source>
</evidence>
<dbReference type="InterPro" id="IPR000994">
    <property type="entry name" value="Pept_M24"/>
</dbReference>
<evidence type="ECO:0000313" key="11">
    <source>
        <dbReference type="Proteomes" id="UP000836402"/>
    </source>
</evidence>
<dbReference type="InterPro" id="IPR036005">
    <property type="entry name" value="Creatinase/aminopeptidase-like"/>
</dbReference>
<accession>A0A8T8T1Y4</accession>
<dbReference type="Pfam" id="PF00557">
    <property type="entry name" value="Peptidase_M24"/>
    <property type="match status" value="1"/>
</dbReference>
<feature type="binding site" evidence="5">
    <location>
        <position position="263"/>
    </location>
    <ligand>
        <name>substrate</name>
    </ligand>
</feature>
<dbReference type="PROSITE" id="PS00680">
    <property type="entry name" value="MAP_1"/>
    <property type="match status" value="1"/>
</dbReference>
<evidence type="ECO:0000256" key="2">
    <source>
        <dbReference type="ARBA" id="ARBA00022670"/>
    </source>
</evidence>
<dbReference type="AlphaFoldDB" id="A0A8T8T1Y4"/>
<reference evidence="8" key="3">
    <citation type="submission" date="2020-10" db="EMBL/GenBank/DDBJ databases">
        <authorList>
            <person name="Sedaghatjoo S."/>
        </authorList>
    </citation>
    <scope>NUCLEOTIDE SEQUENCE</scope>
    <source>
        <strain evidence="8">AZH3</strain>
    </source>
</reference>
<evidence type="ECO:0000256" key="4">
    <source>
        <dbReference type="ARBA" id="ARBA00022801"/>
    </source>
</evidence>
<dbReference type="PANTHER" id="PTHR43330:SF7">
    <property type="entry name" value="METHIONINE AMINOPEPTIDASE 1"/>
    <property type="match status" value="1"/>
</dbReference>
<dbReference type="InterPro" id="IPR001714">
    <property type="entry name" value="Pept_M24_MAP"/>
</dbReference>
<comment type="caution">
    <text evidence="9">The sequence shown here is derived from an EMBL/GenBank/DDBJ whole genome shotgun (WGS) entry which is preliminary data.</text>
</comment>
<feature type="binding site" evidence="5">
    <location>
        <position position="190"/>
    </location>
    <ligand>
        <name>a divalent metal cation</name>
        <dbReference type="ChEBI" id="CHEBI:60240"/>
        <label>2</label>
        <note>catalytic</note>
    </ligand>
</feature>
<name>A0A8T8T1Y4_9BASI</name>
<feature type="binding site" evidence="5">
    <location>
        <position position="289"/>
    </location>
    <ligand>
        <name>a divalent metal cation</name>
        <dbReference type="ChEBI" id="CHEBI:60240"/>
        <label>2</label>
        <note>catalytic</note>
    </ligand>
</feature>
<evidence type="ECO:0000256" key="3">
    <source>
        <dbReference type="ARBA" id="ARBA00022723"/>
    </source>
</evidence>
<feature type="binding site" evidence="5">
    <location>
        <position position="179"/>
    </location>
    <ligand>
        <name>a divalent metal cation</name>
        <dbReference type="ChEBI" id="CHEBI:60240"/>
        <label>1</label>
    </ligand>
</feature>
<gene>
    <name evidence="9" type="ORF">A4X03_0g6113</name>
    <name evidence="8" type="ORF">JKIAZH3_G958</name>
</gene>
<keyword evidence="4 5" id="KW-0378">Hydrolase</keyword>
<dbReference type="Proteomes" id="UP000077671">
    <property type="component" value="Unassembled WGS sequence"/>
</dbReference>
<dbReference type="EC" id="3.4.11.18" evidence="6"/>
<dbReference type="GO" id="GO:0006508">
    <property type="term" value="P:proteolysis"/>
    <property type="evidence" value="ECO:0007669"/>
    <property type="project" value="UniProtKB-KW"/>
</dbReference>
<dbReference type="GO" id="GO:0046872">
    <property type="term" value="F:metal ion binding"/>
    <property type="evidence" value="ECO:0007669"/>
    <property type="project" value="UniProtKB-UniRule"/>
</dbReference>
<comment type="cofactor">
    <cofactor evidence="5">
        <name>Co(2+)</name>
        <dbReference type="ChEBI" id="CHEBI:48828"/>
    </cofactor>
    <cofactor evidence="5">
        <name>Zn(2+)</name>
        <dbReference type="ChEBI" id="CHEBI:29105"/>
    </cofactor>
    <cofactor evidence="5">
        <name>Mn(2+)</name>
        <dbReference type="ChEBI" id="CHEBI:29035"/>
    </cofactor>
    <cofactor evidence="5">
        <name>Fe(2+)</name>
        <dbReference type="ChEBI" id="CHEBI:29033"/>
    </cofactor>
    <text evidence="5">Binds 2 divalent metal cations per subunit. Has a high-affinity and a low affinity metal-binding site. The true nature of the physiological cofactor is under debate. The enzyme is active with cobalt, zinc, manganese or divalent iron ions. Most likely, methionine aminopeptidases function as mononuclear Fe(2+)-metalloproteases under physiological conditions, and the catalytically relevant metal-binding site has been assigned to the histidine-containing high-affinity site.</text>
</comment>